<comment type="caution">
    <text evidence="2">The sequence shown here is derived from an EMBL/GenBank/DDBJ whole genome shotgun (WGS) entry which is preliminary data.</text>
</comment>
<organism evidence="2 3">
    <name type="scientific">Araneus ventricosus</name>
    <name type="common">Orbweaver spider</name>
    <name type="synonym">Epeira ventricosa</name>
    <dbReference type="NCBI Taxonomy" id="182803"/>
    <lineage>
        <taxon>Eukaryota</taxon>
        <taxon>Metazoa</taxon>
        <taxon>Ecdysozoa</taxon>
        <taxon>Arthropoda</taxon>
        <taxon>Chelicerata</taxon>
        <taxon>Arachnida</taxon>
        <taxon>Araneae</taxon>
        <taxon>Araneomorphae</taxon>
        <taxon>Entelegynae</taxon>
        <taxon>Araneoidea</taxon>
        <taxon>Araneidae</taxon>
        <taxon>Araneus</taxon>
    </lineage>
</organism>
<protein>
    <submittedName>
        <fullName evidence="2">Uncharacterized protein</fullName>
    </submittedName>
</protein>
<proteinExistence type="predicted"/>
<dbReference type="EMBL" id="BGPR01101586">
    <property type="protein sequence ID" value="GBM60153.1"/>
    <property type="molecule type" value="Genomic_DNA"/>
</dbReference>
<evidence type="ECO:0000313" key="2">
    <source>
        <dbReference type="EMBL" id="GBM60162.1"/>
    </source>
</evidence>
<evidence type="ECO:0000313" key="1">
    <source>
        <dbReference type="EMBL" id="GBM60153.1"/>
    </source>
</evidence>
<reference evidence="2 3" key="1">
    <citation type="journal article" date="2019" name="Sci. Rep.">
        <title>Orb-weaving spider Araneus ventricosus genome elucidates the spidroin gene catalogue.</title>
        <authorList>
            <person name="Kono N."/>
            <person name="Nakamura H."/>
            <person name="Ohtoshi R."/>
            <person name="Moran D.A.P."/>
            <person name="Shinohara A."/>
            <person name="Yoshida Y."/>
            <person name="Fujiwara M."/>
            <person name="Mori M."/>
            <person name="Tomita M."/>
            <person name="Arakawa K."/>
        </authorList>
    </citation>
    <scope>NUCLEOTIDE SEQUENCE [LARGE SCALE GENOMIC DNA]</scope>
</reference>
<sequence>MGDVDPNGFNVLGECFGEFESLNHDSATRSPLTYKRKESIFHHVLHQWEMFDPEHSRRTVWVDSSLGTMAQLPGLRGPIKEKKVYFIMFYTNGRCLNPMILAFKATVWVDSSVKT</sequence>
<name>A0A4Y2H1M1_ARAVE</name>
<dbReference type="EMBL" id="BGPR01101588">
    <property type="protein sequence ID" value="GBM60162.1"/>
    <property type="molecule type" value="Genomic_DNA"/>
</dbReference>
<accession>A0A4Y2H1M1</accession>
<keyword evidence="3" id="KW-1185">Reference proteome</keyword>
<dbReference type="AlphaFoldDB" id="A0A4Y2H1M1"/>
<gene>
    <name evidence="1" type="ORF">AVEN_140290_1</name>
    <name evidence="2" type="ORF">AVEN_169826_1</name>
</gene>
<evidence type="ECO:0000313" key="3">
    <source>
        <dbReference type="Proteomes" id="UP000499080"/>
    </source>
</evidence>
<dbReference type="Proteomes" id="UP000499080">
    <property type="component" value="Unassembled WGS sequence"/>
</dbReference>